<feature type="transmembrane region" description="Helical" evidence="1">
    <location>
        <begin position="176"/>
        <end position="194"/>
    </location>
</feature>
<name>A0AAP8MEJ2_9GAMM</name>
<keyword evidence="1" id="KW-0812">Transmembrane</keyword>
<evidence type="ECO:0000313" key="2">
    <source>
        <dbReference type="EMBL" id="PLW86014.1"/>
    </source>
</evidence>
<feature type="transmembrane region" description="Helical" evidence="1">
    <location>
        <begin position="45"/>
        <end position="65"/>
    </location>
</feature>
<keyword evidence="3" id="KW-1185">Reference proteome</keyword>
<sequence length="203" mass="21254">MPVISVNELSLIGLAASSFVATNTDNLLLLVLLQGAYPAQRKRIVLAYLAAVILVILVSLLGLAIGRVLDAGLVGYFGLVPIALGLRMLYLARKDAANGVTNSLPTTTAGPVLATLTLMLANSSDSLLVLIPLLADTSIAGELVLIVSYLACGILWAGLALKIGTQRALAEVVDRWGVKIVPWIVIGVGVYILLDTANDTLVR</sequence>
<dbReference type="Pfam" id="PF03596">
    <property type="entry name" value="Cad"/>
    <property type="match status" value="1"/>
</dbReference>
<accession>A0AAP8MEJ2</accession>
<comment type="caution">
    <text evidence="2">The sequence shown here is derived from an EMBL/GenBank/DDBJ whole genome shotgun (WGS) entry which is preliminary data.</text>
</comment>
<feature type="transmembrane region" description="Helical" evidence="1">
    <location>
        <begin position="71"/>
        <end position="92"/>
    </location>
</feature>
<dbReference type="Proteomes" id="UP000235162">
    <property type="component" value="Unassembled WGS sequence"/>
</dbReference>
<proteinExistence type="predicted"/>
<gene>
    <name evidence="2" type="ORF">C0029_06055</name>
</gene>
<reference evidence="2 3" key="1">
    <citation type="submission" date="2018-01" db="EMBL/GenBank/DDBJ databases">
        <title>The draft genome sequence of Halioglobus japonicus S1-36.</title>
        <authorList>
            <person name="Du Z.-J."/>
            <person name="Shi M.-J."/>
        </authorList>
    </citation>
    <scope>NUCLEOTIDE SEQUENCE [LARGE SCALE GENOMIC DNA]</scope>
    <source>
        <strain evidence="2 3">S1-36</strain>
    </source>
</reference>
<evidence type="ECO:0000313" key="3">
    <source>
        <dbReference type="Proteomes" id="UP000235162"/>
    </source>
</evidence>
<feature type="transmembrane region" description="Helical" evidence="1">
    <location>
        <begin position="143"/>
        <end position="164"/>
    </location>
</feature>
<dbReference type="EMBL" id="PKUR01000002">
    <property type="protein sequence ID" value="PLW86014.1"/>
    <property type="molecule type" value="Genomic_DNA"/>
</dbReference>
<dbReference type="AlphaFoldDB" id="A0AAP8MEJ2"/>
<evidence type="ECO:0008006" key="4">
    <source>
        <dbReference type="Google" id="ProtNLM"/>
    </source>
</evidence>
<feature type="transmembrane region" description="Helical" evidence="1">
    <location>
        <begin position="12"/>
        <end position="33"/>
    </location>
</feature>
<protein>
    <recommendedName>
        <fullName evidence="4">Cadmium transporter</fullName>
    </recommendedName>
</protein>
<organism evidence="2 3">
    <name type="scientific">Halioglobus japonicus</name>
    <dbReference type="NCBI Taxonomy" id="930805"/>
    <lineage>
        <taxon>Bacteria</taxon>
        <taxon>Pseudomonadati</taxon>
        <taxon>Pseudomonadota</taxon>
        <taxon>Gammaproteobacteria</taxon>
        <taxon>Cellvibrionales</taxon>
        <taxon>Halieaceae</taxon>
        <taxon>Halioglobus</taxon>
    </lineage>
</organism>
<keyword evidence="1" id="KW-0472">Membrane</keyword>
<dbReference type="InterPro" id="IPR004676">
    <property type="entry name" value="Cd-R_transporter"/>
</dbReference>
<evidence type="ECO:0000256" key="1">
    <source>
        <dbReference type="SAM" id="Phobius"/>
    </source>
</evidence>
<keyword evidence="1" id="KW-1133">Transmembrane helix</keyword>
<feature type="transmembrane region" description="Helical" evidence="1">
    <location>
        <begin position="104"/>
        <end position="123"/>
    </location>
</feature>